<dbReference type="InterPro" id="IPR011583">
    <property type="entry name" value="Chitinase_II/V-like_cat"/>
</dbReference>
<dbReference type="EMBL" id="JACOPG010000002">
    <property type="protein sequence ID" value="MBC5686291.1"/>
    <property type="molecule type" value="Genomic_DNA"/>
</dbReference>
<keyword evidence="1" id="KW-0472">Membrane</keyword>
<dbReference type="InterPro" id="IPR029070">
    <property type="entry name" value="Chitinase_insertion_sf"/>
</dbReference>
<reference evidence="3 4" key="1">
    <citation type="submission" date="2020-08" db="EMBL/GenBank/DDBJ databases">
        <title>Genome public.</title>
        <authorList>
            <person name="Liu C."/>
            <person name="Sun Q."/>
        </authorList>
    </citation>
    <scope>NUCLEOTIDE SEQUENCE [LARGE SCALE GENOMIC DNA]</scope>
    <source>
        <strain evidence="3 4">NSJ-9</strain>
    </source>
</reference>
<evidence type="ECO:0000259" key="2">
    <source>
        <dbReference type="PROSITE" id="PS51910"/>
    </source>
</evidence>
<evidence type="ECO:0000256" key="1">
    <source>
        <dbReference type="SAM" id="Phobius"/>
    </source>
</evidence>
<organism evidence="3 4">
    <name type="scientific">Roseburia lenta</name>
    <dbReference type="NCBI Taxonomy" id="2763061"/>
    <lineage>
        <taxon>Bacteria</taxon>
        <taxon>Bacillati</taxon>
        <taxon>Bacillota</taxon>
        <taxon>Clostridia</taxon>
        <taxon>Lachnospirales</taxon>
        <taxon>Lachnospiraceae</taxon>
        <taxon>Roseburia</taxon>
    </lineage>
</organism>
<dbReference type="PANTHER" id="PTHR46066:SF2">
    <property type="entry name" value="CHITINASE DOMAIN-CONTAINING PROTEIN 1"/>
    <property type="match status" value="1"/>
</dbReference>
<accession>A0ABR7GFQ8</accession>
<name>A0ABR7GFQ8_9FIRM</name>
<dbReference type="Gene3D" id="3.10.50.10">
    <property type="match status" value="1"/>
</dbReference>
<sequence>MDKRDRRKAGGGSRKHERKNQQIPNHIYLLAIAFLLLVVVGMIFVIRRYTPTKEHMSLSDYFTLTEENQAAVILNGEYKEVSDSDDAIYAIATDQGVYLEISFLKSNLDDGYVYDTTEGVLRYVTDQDVVSASLNSDAYTVGKSRESLGKDVVVSQNGAYFVSADFVKLYTDMSFELFDSPNRVVIETAGYEKKVASLKRDAALRRFGGVKSKILKDAKKGDQLTILENYGKWSHVLTEDGVLACVQNRRLSKSEKQTVEATLPERTYNHITVKDPIVMGWHQVTSQSANSGVSQVVAGTDLNVISPTWFSLSDNLGNIKSLASSDYVTYCHQNNIQVWGLVSNLENKNVDTTTVLNTTSYRDSLVNNLITQAISYDLDGINVDMEALSVSAKDGYIEFIKELSIKCEKNDIILSVDNYVPSASTAFYNRSVQADYADYIAVMAYDEHYVGGDEAGSVASIGFVEKGVADTLEEVPADQIILGMPFYARVWAQSDSGLTSSAYGMEDMQSFLNRNQATSTWSEEAGQYYAEFTEGDTTYMAWIEDATSLSKKLDVMKENKLAGASFWKLGFETKDTWQTIKTYFK</sequence>
<protein>
    <submittedName>
        <fullName evidence="3">Glycosyl hydrolase family 18</fullName>
    </submittedName>
</protein>
<dbReference type="Proteomes" id="UP000643810">
    <property type="component" value="Unassembled WGS sequence"/>
</dbReference>
<dbReference type="InterPro" id="IPR001223">
    <property type="entry name" value="Glyco_hydro18_cat"/>
</dbReference>
<dbReference type="Gene3D" id="3.20.20.80">
    <property type="entry name" value="Glycosidases"/>
    <property type="match status" value="1"/>
</dbReference>
<keyword evidence="3" id="KW-0378">Hydrolase</keyword>
<comment type="caution">
    <text evidence="3">The sequence shown here is derived from an EMBL/GenBank/DDBJ whole genome shotgun (WGS) entry which is preliminary data.</text>
</comment>
<dbReference type="SUPFAM" id="SSF51445">
    <property type="entry name" value="(Trans)glycosidases"/>
    <property type="match status" value="1"/>
</dbReference>
<feature type="transmembrane region" description="Helical" evidence="1">
    <location>
        <begin position="27"/>
        <end position="46"/>
    </location>
</feature>
<keyword evidence="1" id="KW-0812">Transmembrane</keyword>
<gene>
    <name evidence="3" type="ORF">H8R94_06670</name>
</gene>
<evidence type="ECO:0000313" key="3">
    <source>
        <dbReference type="EMBL" id="MBC5686291.1"/>
    </source>
</evidence>
<dbReference type="SMART" id="SM00636">
    <property type="entry name" value="Glyco_18"/>
    <property type="match status" value="1"/>
</dbReference>
<feature type="domain" description="GH18" evidence="2">
    <location>
        <begin position="276"/>
        <end position="585"/>
    </location>
</feature>
<keyword evidence="1" id="KW-1133">Transmembrane helix</keyword>
<dbReference type="PANTHER" id="PTHR46066">
    <property type="entry name" value="CHITINASE DOMAIN-CONTAINING PROTEIN 1 FAMILY MEMBER"/>
    <property type="match status" value="1"/>
</dbReference>
<evidence type="ECO:0000313" key="4">
    <source>
        <dbReference type="Proteomes" id="UP000643810"/>
    </source>
</evidence>
<dbReference type="GO" id="GO:0016787">
    <property type="term" value="F:hydrolase activity"/>
    <property type="evidence" value="ECO:0007669"/>
    <property type="project" value="UniProtKB-KW"/>
</dbReference>
<keyword evidence="4" id="KW-1185">Reference proteome</keyword>
<dbReference type="InterPro" id="IPR017853">
    <property type="entry name" value="GH"/>
</dbReference>
<dbReference type="RefSeq" id="WP_186854206.1">
    <property type="nucleotide sequence ID" value="NZ_JACOPG010000002.1"/>
</dbReference>
<dbReference type="PROSITE" id="PS51910">
    <property type="entry name" value="GH18_2"/>
    <property type="match status" value="1"/>
</dbReference>
<proteinExistence type="predicted"/>
<dbReference type="Pfam" id="PF00704">
    <property type="entry name" value="Glyco_hydro_18"/>
    <property type="match status" value="1"/>
</dbReference>